<keyword evidence="3" id="KW-1185">Reference proteome</keyword>
<evidence type="ECO:0000313" key="3">
    <source>
        <dbReference type="Proteomes" id="UP000502665"/>
    </source>
</evidence>
<dbReference type="RefSeq" id="WP_171401517.1">
    <property type="nucleotide sequence ID" value="NZ_CP049838.1"/>
</dbReference>
<organism evidence="2 3">
    <name type="scientific">Streptomyces asoensis</name>
    <dbReference type="NCBI Taxonomy" id="249586"/>
    <lineage>
        <taxon>Bacteria</taxon>
        <taxon>Bacillati</taxon>
        <taxon>Actinomycetota</taxon>
        <taxon>Actinomycetes</taxon>
        <taxon>Kitasatosporales</taxon>
        <taxon>Streptomycetaceae</taxon>
        <taxon>Streptomyces</taxon>
    </lineage>
</organism>
<feature type="region of interest" description="Disordered" evidence="1">
    <location>
        <begin position="1"/>
        <end position="27"/>
    </location>
</feature>
<evidence type="ECO:0000256" key="1">
    <source>
        <dbReference type="SAM" id="MobiDB-lite"/>
    </source>
</evidence>
<evidence type="ECO:0000313" key="2">
    <source>
        <dbReference type="EMBL" id="QJT06200.1"/>
    </source>
</evidence>
<sequence>MFPVNAHADTSPGEPLATATVECRDPGPHEVAQSVIRLLTRRGAML</sequence>
<dbReference type="EMBL" id="CP049838">
    <property type="protein sequence ID" value="QJT06200.1"/>
    <property type="molecule type" value="Genomic_DNA"/>
</dbReference>
<name>A0A6M4X075_9ACTN</name>
<dbReference type="AlphaFoldDB" id="A0A6M4X075"/>
<dbReference type="Proteomes" id="UP000502665">
    <property type="component" value="Chromosome"/>
</dbReference>
<accession>A0A6M4X075</accession>
<protein>
    <submittedName>
        <fullName evidence="2">Uncharacterized protein</fullName>
    </submittedName>
</protein>
<proteinExistence type="predicted"/>
<reference evidence="2" key="1">
    <citation type="submission" date="2020-03" db="EMBL/GenBank/DDBJ databases">
        <title>Molecular networking-based the target discovery of potent antiproliferative macrolactams: 5/6/7/16 polycyclic ansamycins and glycosylated trienomycin from Streptomyces cacaoi subsp. asoensis.</title>
        <authorList>
            <person name="Liu L.-L."/>
        </authorList>
    </citation>
    <scope>NUCLEOTIDE SEQUENCE [LARGE SCALE GENOMIC DNA]</scope>
    <source>
        <strain evidence="2">H2S5</strain>
    </source>
</reference>
<gene>
    <name evidence="2" type="ORF">G9272_42675</name>
</gene>